<dbReference type="GO" id="GO:0016020">
    <property type="term" value="C:membrane"/>
    <property type="evidence" value="ECO:0007669"/>
    <property type="project" value="TreeGrafter"/>
</dbReference>
<feature type="transmembrane region" description="Helical" evidence="1">
    <location>
        <begin position="127"/>
        <end position="152"/>
    </location>
</feature>
<feature type="transmembrane region" description="Helical" evidence="1">
    <location>
        <begin position="159"/>
        <end position="177"/>
    </location>
</feature>
<dbReference type="PATRIC" id="fig|1449351.3.peg.3877"/>
<keyword evidence="1" id="KW-0812">Transmembrane</keyword>
<dbReference type="STRING" id="1449351.RISW2_15045"/>
<dbReference type="RefSeq" id="WP_051492168.1">
    <property type="nucleotide sequence ID" value="NZ_JAME01000037.1"/>
</dbReference>
<dbReference type="Proteomes" id="UP000023430">
    <property type="component" value="Unassembled WGS sequence"/>
</dbReference>
<keyword evidence="1" id="KW-0472">Membrane</keyword>
<dbReference type="OrthoDB" id="9796461at2"/>
<dbReference type="Pfam" id="PF01757">
    <property type="entry name" value="Acyl_transf_3"/>
    <property type="match status" value="1"/>
</dbReference>
<dbReference type="GO" id="GO:0016747">
    <property type="term" value="F:acyltransferase activity, transferring groups other than amino-acyl groups"/>
    <property type="evidence" value="ECO:0007669"/>
    <property type="project" value="InterPro"/>
</dbReference>
<evidence type="ECO:0000313" key="3">
    <source>
        <dbReference type="EMBL" id="ETX27235.1"/>
    </source>
</evidence>
<feature type="transmembrane region" description="Helical" evidence="1">
    <location>
        <begin position="82"/>
        <end position="102"/>
    </location>
</feature>
<organism evidence="3 4">
    <name type="scientific">Roseivivax isoporae LMG 25204</name>
    <dbReference type="NCBI Taxonomy" id="1449351"/>
    <lineage>
        <taxon>Bacteria</taxon>
        <taxon>Pseudomonadati</taxon>
        <taxon>Pseudomonadota</taxon>
        <taxon>Alphaproteobacteria</taxon>
        <taxon>Rhodobacterales</taxon>
        <taxon>Roseobacteraceae</taxon>
        <taxon>Roseivivax</taxon>
    </lineage>
</organism>
<accession>X7F353</accession>
<evidence type="ECO:0000259" key="2">
    <source>
        <dbReference type="Pfam" id="PF01757"/>
    </source>
</evidence>
<feature type="transmembrane region" description="Helical" evidence="1">
    <location>
        <begin position="305"/>
        <end position="327"/>
    </location>
</feature>
<reference evidence="3 4" key="1">
    <citation type="submission" date="2014-01" db="EMBL/GenBank/DDBJ databases">
        <title>Roseivivax isoporae LMG 25204 Genome Sequencing.</title>
        <authorList>
            <person name="Lai Q."/>
            <person name="Li G."/>
            <person name="Shao Z."/>
        </authorList>
    </citation>
    <scope>NUCLEOTIDE SEQUENCE [LARGE SCALE GENOMIC DNA]</scope>
    <source>
        <strain evidence="3 4">LMG 25204</strain>
    </source>
</reference>
<evidence type="ECO:0000256" key="1">
    <source>
        <dbReference type="SAM" id="Phobius"/>
    </source>
</evidence>
<feature type="domain" description="Acyltransferase 3" evidence="2">
    <location>
        <begin position="5"/>
        <end position="319"/>
    </location>
</feature>
<dbReference type="PANTHER" id="PTHR23028">
    <property type="entry name" value="ACETYLTRANSFERASE"/>
    <property type="match status" value="1"/>
</dbReference>
<gene>
    <name evidence="3" type="ORF">RISW2_15045</name>
</gene>
<sequence>MNRIHAIQYLRALAALAVVALHTGKRAAESLPEGAVLWLPLGNAGVDLFFVISGFIMWSIGHYTQPAPGPFLLRRAFRVAPPYWIATLAWLGLVTAAGYDWITVTAGHVAASLAFVPHYSPTFGDQVWPVLVPGWTLNYEMFFYLAFAACLFVPARHRLMALVGLLGTLVVLGALLAPRAAIAATYTSPLLLEFLGGCLVAALWLRAPGGIARNAAVLAAGIAVLLLFGRGVDPDDHAQRTLVWGTAGVLIVSGTLGLGTLIPRLPRLERLGDASYAIYLFHLLLVVPAAEVWQRLPQLHSAPGAALFVVLTMALVIWMGLAIFHYVERPLQRRLNGLVLGRQGAPAAAAPREAR</sequence>
<feature type="transmembrane region" description="Helical" evidence="1">
    <location>
        <begin position="37"/>
        <end position="61"/>
    </location>
</feature>
<keyword evidence="1" id="KW-1133">Transmembrane helix</keyword>
<dbReference type="InterPro" id="IPR002656">
    <property type="entry name" value="Acyl_transf_3_dom"/>
</dbReference>
<dbReference type="AlphaFoldDB" id="X7F353"/>
<dbReference type="InterPro" id="IPR050879">
    <property type="entry name" value="Acyltransferase_3"/>
</dbReference>
<feature type="transmembrane region" description="Helical" evidence="1">
    <location>
        <begin position="274"/>
        <end position="293"/>
    </location>
</feature>
<feature type="transmembrane region" description="Helical" evidence="1">
    <location>
        <begin position="241"/>
        <end position="262"/>
    </location>
</feature>
<keyword evidence="4" id="KW-1185">Reference proteome</keyword>
<dbReference type="EMBL" id="JAME01000037">
    <property type="protein sequence ID" value="ETX27235.1"/>
    <property type="molecule type" value="Genomic_DNA"/>
</dbReference>
<dbReference type="eggNOG" id="COG1835">
    <property type="taxonomic scope" value="Bacteria"/>
</dbReference>
<feature type="transmembrane region" description="Helical" evidence="1">
    <location>
        <begin position="183"/>
        <end position="204"/>
    </location>
</feature>
<comment type="caution">
    <text evidence="3">The sequence shown here is derived from an EMBL/GenBank/DDBJ whole genome shotgun (WGS) entry which is preliminary data.</text>
</comment>
<feature type="transmembrane region" description="Helical" evidence="1">
    <location>
        <begin position="211"/>
        <end position="229"/>
    </location>
</feature>
<dbReference type="PANTHER" id="PTHR23028:SF131">
    <property type="entry name" value="BLR2367 PROTEIN"/>
    <property type="match status" value="1"/>
</dbReference>
<name>X7F353_9RHOB</name>
<proteinExistence type="predicted"/>
<evidence type="ECO:0000313" key="4">
    <source>
        <dbReference type="Proteomes" id="UP000023430"/>
    </source>
</evidence>
<dbReference type="GO" id="GO:0000271">
    <property type="term" value="P:polysaccharide biosynthetic process"/>
    <property type="evidence" value="ECO:0007669"/>
    <property type="project" value="TreeGrafter"/>
</dbReference>
<protein>
    <recommendedName>
        <fullName evidence="2">Acyltransferase 3 domain-containing protein</fullName>
    </recommendedName>
</protein>